<dbReference type="Pfam" id="PF00005">
    <property type="entry name" value="ABC_tran"/>
    <property type="match status" value="1"/>
</dbReference>
<keyword evidence="3" id="KW-0813">Transport</keyword>
<dbReference type="EMBL" id="LT607413">
    <property type="protein sequence ID" value="SCF20303.1"/>
    <property type="molecule type" value="Genomic_DNA"/>
</dbReference>
<evidence type="ECO:0000256" key="2">
    <source>
        <dbReference type="ARBA" id="ARBA00005417"/>
    </source>
</evidence>
<dbReference type="InterPro" id="IPR003593">
    <property type="entry name" value="AAA+_ATPase"/>
</dbReference>
<dbReference type="PANTHER" id="PTHR43166">
    <property type="entry name" value="AMINO ACID IMPORT ATP-BINDING PROTEIN"/>
    <property type="match status" value="1"/>
</dbReference>
<dbReference type="InterPro" id="IPR027417">
    <property type="entry name" value="P-loop_NTPase"/>
</dbReference>
<evidence type="ECO:0000256" key="5">
    <source>
        <dbReference type="ARBA" id="ARBA00022741"/>
    </source>
</evidence>
<dbReference type="InterPro" id="IPR017871">
    <property type="entry name" value="ABC_transporter-like_CS"/>
</dbReference>
<evidence type="ECO:0000256" key="10">
    <source>
        <dbReference type="ARBA" id="ARBA00047624"/>
    </source>
</evidence>
<feature type="region of interest" description="Disordered" evidence="11">
    <location>
        <begin position="1"/>
        <end position="25"/>
    </location>
</feature>
<organism evidence="13 14">
    <name type="scientific">Micromonospora echinospora</name>
    <name type="common">Micromonospora purpurea</name>
    <dbReference type="NCBI Taxonomy" id="1877"/>
    <lineage>
        <taxon>Bacteria</taxon>
        <taxon>Bacillati</taxon>
        <taxon>Actinomycetota</taxon>
        <taxon>Actinomycetes</taxon>
        <taxon>Micromonosporales</taxon>
        <taxon>Micromonosporaceae</taxon>
        <taxon>Micromonospora</taxon>
    </lineage>
</organism>
<dbReference type="SMART" id="SM00382">
    <property type="entry name" value="AAA"/>
    <property type="match status" value="1"/>
</dbReference>
<dbReference type="GO" id="GO:0015426">
    <property type="term" value="F:ATPase-coupled polar amino acid-transporter activity"/>
    <property type="evidence" value="ECO:0007669"/>
    <property type="project" value="UniProtKB-EC"/>
</dbReference>
<evidence type="ECO:0000256" key="8">
    <source>
        <dbReference type="ARBA" id="ARBA00023136"/>
    </source>
</evidence>
<dbReference type="PROSITE" id="PS50893">
    <property type="entry name" value="ABC_TRANSPORTER_2"/>
    <property type="match status" value="1"/>
</dbReference>
<keyword evidence="6 13" id="KW-0067">ATP-binding</keyword>
<dbReference type="GO" id="GO:0016887">
    <property type="term" value="F:ATP hydrolysis activity"/>
    <property type="evidence" value="ECO:0007669"/>
    <property type="project" value="InterPro"/>
</dbReference>
<dbReference type="PANTHER" id="PTHR43166:SF9">
    <property type="entry name" value="GLUTAMATE_ASPARTATE IMPORT ATP-BINDING PROTEIN GLTL"/>
    <property type="match status" value="1"/>
</dbReference>
<dbReference type="FunFam" id="3.40.50.300:FF:000020">
    <property type="entry name" value="Amino acid ABC transporter ATP-binding component"/>
    <property type="match status" value="1"/>
</dbReference>
<dbReference type="CDD" id="cd03262">
    <property type="entry name" value="ABC_HisP_GlnQ"/>
    <property type="match status" value="1"/>
</dbReference>
<evidence type="ECO:0000259" key="12">
    <source>
        <dbReference type="PROSITE" id="PS50893"/>
    </source>
</evidence>
<evidence type="ECO:0000256" key="3">
    <source>
        <dbReference type="ARBA" id="ARBA00022448"/>
    </source>
</evidence>
<accession>A0A1C4YHU9</accession>
<dbReference type="PROSITE" id="PS00211">
    <property type="entry name" value="ABC_TRANSPORTER_1"/>
    <property type="match status" value="1"/>
</dbReference>
<name>A0A1C4YHU9_MICEC</name>
<evidence type="ECO:0000256" key="6">
    <source>
        <dbReference type="ARBA" id="ARBA00022840"/>
    </source>
</evidence>
<protein>
    <recommendedName>
        <fullName evidence="9">ABC-type polar-amino-acid transporter</fullName>
        <ecNumber evidence="9">7.4.2.1</ecNumber>
    </recommendedName>
</protein>
<sequence length="285" mass="30615">MTEVTAKQSDGAGGDGVPASAGTATGASAGTATDLMVRAEQVHKSFGSVEVLKGIDLEVRSGEVCCLLGPSGSGKSTFLRCINHLEKINAGRIWVDGELIGYRERGGKLHEMREKEVAAQRQAIGMVFQRFNLFPHMTVLENVVEAPVLLGREKKAAARERAAALLDRVGLSDKLGNYPGQLSGGQQQRVAIARALAMRPKLMLFDEPTSALDPELVGEVLDVMKDLARDGMTMIVVTHEIGFAREVGDSLVFMDGGVVVESGPPREVLANPRHSRTRDFLARVL</sequence>
<reference evidence="14" key="1">
    <citation type="submission" date="2016-06" db="EMBL/GenBank/DDBJ databases">
        <authorList>
            <person name="Varghese N."/>
            <person name="Submissions Spin"/>
        </authorList>
    </citation>
    <scope>NUCLEOTIDE SEQUENCE [LARGE SCALE GENOMIC DNA]</scope>
    <source>
        <strain evidence="14">DSM 43816</strain>
    </source>
</reference>
<dbReference type="Proteomes" id="UP000198253">
    <property type="component" value="Chromosome I"/>
</dbReference>
<comment type="catalytic activity">
    <reaction evidence="10">
        <text>a polar amino acid(out) + ATP + H2O = a polar amino acid(in) + ADP + phosphate + H(+)</text>
        <dbReference type="Rhea" id="RHEA:14673"/>
        <dbReference type="ChEBI" id="CHEBI:15377"/>
        <dbReference type="ChEBI" id="CHEBI:15378"/>
        <dbReference type="ChEBI" id="CHEBI:30616"/>
        <dbReference type="ChEBI" id="CHEBI:43474"/>
        <dbReference type="ChEBI" id="CHEBI:62031"/>
        <dbReference type="ChEBI" id="CHEBI:456216"/>
        <dbReference type="EC" id="7.4.2.1"/>
    </reaction>
    <physiologicalReaction direction="left-to-right" evidence="10">
        <dbReference type="Rhea" id="RHEA:14674"/>
    </physiologicalReaction>
</comment>
<evidence type="ECO:0000256" key="1">
    <source>
        <dbReference type="ARBA" id="ARBA00004202"/>
    </source>
</evidence>
<keyword evidence="14" id="KW-1185">Reference proteome</keyword>
<dbReference type="GO" id="GO:0005886">
    <property type="term" value="C:plasma membrane"/>
    <property type="evidence" value="ECO:0007669"/>
    <property type="project" value="UniProtKB-SubCell"/>
</dbReference>
<keyword evidence="7" id="KW-0029">Amino-acid transport</keyword>
<comment type="similarity">
    <text evidence="2">Belongs to the ABC transporter superfamily.</text>
</comment>
<evidence type="ECO:0000256" key="4">
    <source>
        <dbReference type="ARBA" id="ARBA00022475"/>
    </source>
</evidence>
<dbReference type="Gene3D" id="3.40.50.300">
    <property type="entry name" value="P-loop containing nucleotide triphosphate hydrolases"/>
    <property type="match status" value="1"/>
</dbReference>
<gene>
    <name evidence="13" type="ORF">GA0070618_4007</name>
</gene>
<evidence type="ECO:0000256" key="11">
    <source>
        <dbReference type="SAM" id="MobiDB-lite"/>
    </source>
</evidence>
<evidence type="ECO:0000256" key="7">
    <source>
        <dbReference type="ARBA" id="ARBA00022970"/>
    </source>
</evidence>
<dbReference type="InterPro" id="IPR030679">
    <property type="entry name" value="ABC_ATPase_HisP-typ"/>
</dbReference>
<feature type="domain" description="ABC transporter" evidence="12">
    <location>
        <begin position="37"/>
        <end position="281"/>
    </location>
</feature>
<dbReference type="InParanoid" id="A0A1C4YHU9"/>
<dbReference type="EC" id="7.4.2.1" evidence="9"/>
<evidence type="ECO:0000313" key="14">
    <source>
        <dbReference type="Proteomes" id="UP000198253"/>
    </source>
</evidence>
<dbReference type="AlphaFoldDB" id="A0A1C4YHU9"/>
<evidence type="ECO:0000256" key="9">
    <source>
        <dbReference type="ARBA" id="ARBA00038850"/>
    </source>
</evidence>
<comment type="subcellular location">
    <subcellularLocation>
        <location evidence="1">Cell membrane</location>
        <topology evidence="1">Peripheral membrane protein</topology>
    </subcellularLocation>
</comment>
<proteinExistence type="inferred from homology"/>
<keyword evidence="5" id="KW-0547">Nucleotide-binding</keyword>
<dbReference type="InterPro" id="IPR003439">
    <property type="entry name" value="ABC_transporter-like_ATP-bd"/>
</dbReference>
<keyword evidence="8" id="KW-0472">Membrane</keyword>
<dbReference type="GO" id="GO:0005524">
    <property type="term" value="F:ATP binding"/>
    <property type="evidence" value="ECO:0007669"/>
    <property type="project" value="UniProtKB-KW"/>
</dbReference>
<dbReference type="PIRSF" id="PIRSF039085">
    <property type="entry name" value="ABC_ATPase_HisP"/>
    <property type="match status" value="1"/>
</dbReference>
<evidence type="ECO:0000313" key="13">
    <source>
        <dbReference type="EMBL" id="SCF20303.1"/>
    </source>
</evidence>
<keyword evidence="4" id="KW-1003">Cell membrane</keyword>
<dbReference type="SUPFAM" id="SSF52540">
    <property type="entry name" value="P-loop containing nucleoside triphosphate hydrolases"/>
    <property type="match status" value="1"/>
</dbReference>
<dbReference type="InterPro" id="IPR050086">
    <property type="entry name" value="MetN_ABC_transporter-like"/>
</dbReference>